<dbReference type="InterPro" id="IPR033113">
    <property type="entry name" value="PLA2_histidine"/>
</dbReference>
<organism evidence="8 9">
    <name type="scientific">Pantherophis guttatus</name>
    <name type="common">Corn snake</name>
    <name type="synonym">Elaphe guttata</name>
    <dbReference type="NCBI Taxonomy" id="94885"/>
    <lineage>
        <taxon>Eukaryota</taxon>
        <taxon>Metazoa</taxon>
        <taxon>Chordata</taxon>
        <taxon>Craniata</taxon>
        <taxon>Vertebrata</taxon>
        <taxon>Euteleostomi</taxon>
        <taxon>Lepidosauria</taxon>
        <taxon>Squamata</taxon>
        <taxon>Bifurcata</taxon>
        <taxon>Unidentata</taxon>
        <taxon>Episquamata</taxon>
        <taxon>Toxicofera</taxon>
        <taxon>Serpentes</taxon>
        <taxon>Colubroidea</taxon>
        <taxon>Colubridae</taxon>
        <taxon>Colubrinae</taxon>
        <taxon>Pantherophis</taxon>
    </lineage>
</organism>
<dbReference type="SMART" id="SM00085">
    <property type="entry name" value="PA2c"/>
    <property type="match status" value="2"/>
</dbReference>
<dbReference type="PROSITE" id="PS00119">
    <property type="entry name" value="PA2_ASP"/>
    <property type="match status" value="1"/>
</dbReference>
<dbReference type="PANTHER" id="PTHR11716:SF1">
    <property type="entry name" value="OTOCONIN-90"/>
    <property type="match status" value="1"/>
</dbReference>
<dbReference type="SUPFAM" id="SSF48619">
    <property type="entry name" value="Phospholipase A2, PLA2"/>
    <property type="match status" value="2"/>
</dbReference>
<feature type="compositionally biased region" description="Acidic residues" evidence="6">
    <location>
        <begin position="767"/>
        <end position="777"/>
    </location>
</feature>
<dbReference type="PROSITE" id="PS00118">
    <property type="entry name" value="PA2_HIS"/>
    <property type="match status" value="2"/>
</dbReference>
<dbReference type="GeneID" id="117675807"/>
<feature type="domain" description="Phospholipase A2-like central" evidence="7">
    <location>
        <begin position="625"/>
        <end position="740"/>
    </location>
</feature>
<dbReference type="InterPro" id="IPR036444">
    <property type="entry name" value="PLipase_A2_dom_sf"/>
</dbReference>
<keyword evidence="2 5" id="KW-0964">Secreted</keyword>
<evidence type="ECO:0000256" key="4">
    <source>
        <dbReference type="RuleBase" id="RU003654"/>
    </source>
</evidence>
<dbReference type="Proteomes" id="UP001652622">
    <property type="component" value="Unplaced"/>
</dbReference>
<evidence type="ECO:0000256" key="6">
    <source>
        <dbReference type="SAM" id="MobiDB-lite"/>
    </source>
</evidence>
<feature type="compositionally biased region" description="Basic and acidic residues" evidence="6">
    <location>
        <begin position="749"/>
        <end position="766"/>
    </location>
</feature>
<comment type="similarity">
    <text evidence="4">Belongs to the phospholipase A2 family.</text>
</comment>
<evidence type="ECO:0000259" key="7">
    <source>
        <dbReference type="SMART" id="SM00085"/>
    </source>
</evidence>
<dbReference type="PRINTS" id="PR00389">
    <property type="entry name" value="PHPHLIPASEA2"/>
</dbReference>
<dbReference type="InterPro" id="IPR033112">
    <property type="entry name" value="PLA2_Asp_AS"/>
</dbReference>
<dbReference type="PANTHER" id="PTHR11716">
    <property type="entry name" value="PHOSPHOLIPASE A2 FAMILY MEMBER"/>
    <property type="match status" value="1"/>
</dbReference>
<gene>
    <name evidence="9" type="primary">OC90</name>
</gene>
<dbReference type="Gene3D" id="1.20.90.10">
    <property type="entry name" value="Phospholipase A2 domain"/>
    <property type="match status" value="2"/>
</dbReference>
<comment type="subcellular location">
    <subcellularLocation>
        <location evidence="1 5">Secreted</location>
    </subcellularLocation>
</comment>
<evidence type="ECO:0000256" key="3">
    <source>
        <dbReference type="ARBA" id="ARBA00023157"/>
    </source>
</evidence>
<dbReference type="InterPro" id="IPR016090">
    <property type="entry name" value="PLA2-like_dom"/>
</dbReference>
<evidence type="ECO:0000256" key="2">
    <source>
        <dbReference type="ARBA" id="ARBA00022525"/>
    </source>
</evidence>
<dbReference type="InterPro" id="IPR001211">
    <property type="entry name" value="PLA2"/>
</dbReference>
<evidence type="ECO:0000313" key="8">
    <source>
        <dbReference type="Proteomes" id="UP001652622"/>
    </source>
</evidence>
<evidence type="ECO:0000256" key="1">
    <source>
        <dbReference type="ARBA" id="ARBA00004613"/>
    </source>
</evidence>
<protein>
    <submittedName>
        <fullName evidence="9">Otoconin-90</fullName>
    </submittedName>
</protein>
<feature type="domain" description="Phospholipase A2-like central" evidence="7">
    <location>
        <begin position="312"/>
        <end position="428"/>
    </location>
</feature>
<keyword evidence="8" id="KW-1185">Reference proteome</keyword>
<feature type="region of interest" description="Disordered" evidence="6">
    <location>
        <begin position="550"/>
        <end position="569"/>
    </location>
</feature>
<dbReference type="InterPro" id="IPR041798">
    <property type="entry name" value="Otoconin-90"/>
</dbReference>
<feature type="compositionally biased region" description="Basic residues" evidence="6">
    <location>
        <begin position="784"/>
        <end position="798"/>
    </location>
</feature>
<feature type="compositionally biased region" description="Polar residues" evidence="6">
    <location>
        <begin position="237"/>
        <end position="255"/>
    </location>
</feature>
<sequence>MSGRIGRNLTDLWEAIEKSPIVNYTFSGNISDFLAAKLPTWTQTGTLKEDLLLTKQPNWLKPGKAEGPEIPLVQASWWLKTNASKESGLPSAEATLTRSSPASIDISSTSSRFLPVHTPRIPLQAKTIVVKEDETVPQQLSIWQNSATLKSFPGPSPQISSWLQTNASNGWGISPTQPSIPSAPLIQTDFLSMTRPAPTVGVPSPLASPSTEEKPVALKTHPPPRNTPLPALVTLPQRPNSDSLPKVNSSTQGSETGARGILLDLPHAAERNLNNITFFNGVFENVESVALFFDCLGSHFTWLQSVFTSFPPLLNFVSRMKCVTGVCPRDFEDYGCACRFEMEGFPVDEVDGCCFQHRKCYEEATEEECTWDPTKIIMNVSCLTKNITCGSEDSCEHLLCNCDREAIECFLHSPINSSLNNFDASLCSSLETEASSVKALTTVPASELQHLRTKETQLTDMILADVTVEVESNGNTDFQRGREGGGGDVPQEFSDLTLNNHERFSSDVESSGVLETFRGGAVTQKDATVAFDNSELRGLSESYFTTIRTRSTSPGISKPEAEFMPTSEFPRPANSGHLFKIAGEEPVTFSTMIPEASPPPEDSFREVCDRFSFLQRGENGKLKQEFPQLGEMLYCLTDHCPEEFELYGCFCGQEGRGHPTDELDRCCFSHQCCLEQVKRLGCQPEKKSRSEVVCFDHTPTCVGWTLCENLLCSCDKAAAECMASAPFNESWRSPSRQVCQEDTLACRGAGRERPPSSPPRDARTSSEEEESSSEEADPAQPLLRRGKRAIRNGRRRSRMVPLQTR</sequence>
<feature type="region of interest" description="Disordered" evidence="6">
    <location>
        <begin position="747"/>
        <end position="805"/>
    </location>
</feature>
<keyword evidence="3" id="KW-1015">Disulfide bond</keyword>
<dbReference type="CDD" id="cd04707">
    <property type="entry name" value="otoconin_90"/>
    <property type="match status" value="2"/>
</dbReference>
<reference evidence="9" key="1">
    <citation type="submission" date="2025-08" db="UniProtKB">
        <authorList>
            <consortium name="RefSeq"/>
        </authorList>
    </citation>
    <scope>IDENTIFICATION</scope>
    <source>
        <tissue evidence="9">Blood</tissue>
    </source>
</reference>
<name>A0ABM3YNJ6_PANGU</name>
<evidence type="ECO:0000256" key="5">
    <source>
        <dbReference type="RuleBase" id="RU361236"/>
    </source>
</evidence>
<proteinExistence type="inferred from homology"/>
<feature type="region of interest" description="Disordered" evidence="6">
    <location>
        <begin position="201"/>
        <end position="256"/>
    </location>
</feature>
<accession>A0ABM3YNJ6</accession>
<dbReference type="Pfam" id="PF00068">
    <property type="entry name" value="Phospholip_A2_1"/>
    <property type="match status" value="2"/>
</dbReference>
<evidence type="ECO:0000313" key="9">
    <source>
        <dbReference type="RefSeq" id="XP_060537696.1"/>
    </source>
</evidence>
<dbReference type="RefSeq" id="XP_060537696.1">
    <property type="nucleotide sequence ID" value="XM_060681713.1"/>
</dbReference>